<feature type="domain" description="HTH tetR-type" evidence="5">
    <location>
        <begin position="9"/>
        <end position="69"/>
    </location>
</feature>
<dbReference type="Proteomes" id="UP000613208">
    <property type="component" value="Unassembled WGS sequence"/>
</dbReference>
<dbReference type="PANTHER" id="PTHR30055">
    <property type="entry name" value="HTH-TYPE TRANSCRIPTIONAL REGULATOR RUTR"/>
    <property type="match status" value="1"/>
</dbReference>
<reference evidence="6" key="1">
    <citation type="submission" date="2020-06" db="EMBL/GenBank/DDBJ databases">
        <title>Characterization of fructooligosaccharide metabolism and fructooligosaccharide-degrading enzymes in human commensal butyrate producers.</title>
        <authorList>
            <person name="Tanno H."/>
            <person name="Fujii T."/>
            <person name="Hirano K."/>
            <person name="Maeno S."/>
            <person name="Tonozuka T."/>
            <person name="Sakamoto M."/>
            <person name="Ohkuma M."/>
            <person name="Tochio T."/>
            <person name="Endo A."/>
        </authorList>
    </citation>
    <scope>NUCLEOTIDE SEQUENCE</scope>
    <source>
        <strain evidence="6">JCM 17466</strain>
    </source>
</reference>
<keyword evidence="2 4" id="KW-0238">DNA-binding</keyword>
<evidence type="ECO:0000313" key="6">
    <source>
        <dbReference type="EMBL" id="GFO83806.1"/>
    </source>
</evidence>
<evidence type="ECO:0000256" key="3">
    <source>
        <dbReference type="ARBA" id="ARBA00023163"/>
    </source>
</evidence>
<feature type="DNA-binding region" description="H-T-H motif" evidence="4">
    <location>
        <begin position="32"/>
        <end position="51"/>
    </location>
</feature>
<keyword evidence="1" id="KW-0805">Transcription regulation</keyword>
<protein>
    <submittedName>
        <fullName evidence="6">TetR family transcriptional regulator</fullName>
    </submittedName>
</protein>
<dbReference type="InterPro" id="IPR036271">
    <property type="entry name" value="Tet_transcr_reg_TetR-rel_C_sf"/>
</dbReference>
<dbReference type="GO" id="GO:0003700">
    <property type="term" value="F:DNA-binding transcription factor activity"/>
    <property type="evidence" value="ECO:0007669"/>
    <property type="project" value="TreeGrafter"/>
</dbReference>
<dbReference type="PRINTS" id="PR00455">
    <property type="entry name" value="HTHTETR"/>
</dbReference>
<dbReference type="SUPFAM" id="SSF46689">
    <property type="entry name" value="Homeodomain-like"/>
    <property type="match status" value="1"/>
</dbReference>
<dbReference type="InterPro" id="IPR001647">
    <property type="entry name" value="HTH_TetR"/>
</dbReference>
<dbReference type="InterPro" id="IPR023772">
    <property type="entry name" value="DNA-bd_HTH_TetR-type_CS"/>
</dbReference>
<evidence type="ECO:0000313" key="7">
    <source>
        <dbReference type="Proteomes" id="UP000613208"/>
    </source>
</evidence>
<evidence type="ECO:0000259" key="5">
    <source>
        <dbReference type="PROSITE" id="PS50977"/>
    </source>
</evidence>
<organism evidence="6 7">
    <name type="scientific">Anaerostipes butyraticus</name>
    <dbReference type="NCBI Taxonomy" id="645466"/>
    <lineage>
        <taxon>Bacteria</taxon>
        <taxon>Bacillati</taxon>
        <taxon>Bacillota</taxon>
        <taxon>Clostridia</taxon>
        <taxon>Lachnospirales</taxon>
        <taxon>Lachnospiraceae</taxon>
        <taxon>Anaerostipes</taxon>
    </lineage>
</organism>
<sequence length="203" mass="23190">MDKFLALTEEKQTTIRNAALACFAKHGYEKASINDIAVAAGISKASIFQYFGTKQALYEYLFYYCSSQMKQAYDLSTLDANADFFDRVWAASVMKVKNLKENPYIAAFIGSAATEQSPDLKDILTSAMEEGKRFTEVLVLHEQDSVKFKRPEDAKLVFQMLMLLADGIVSRFENGIDYDSIMSEFESILHMLKYNFYKEEYLL</sequence>
<dbReference type="SUPFAM" id="SSF48498">
    <property type="entry name" value="Tetracyclin repressor-like, C-terminal domain"/>
    <property type="match status" value="1"/>
</dbReference>
<dbReference type="Gene3D" id="1.10.357.10">
    <property type="entry name" value="Tetracycline Repressor, domain 2"/>
    <property type="match status" value="1"/>
</dbReference>
<dbReference type="AlphaFoldDB" id="A0A916Q696"/>
<dbReference type="PROSITE" id="PS50977">
    <property type="entry name" value="HTH_TETR_2"/>
    <property type="match status" value="1"/>
</dbReference>
<dbReference type="EMBL" id="BLYI01000003">
    <property type="protein sequence ID" value="GFO83806.1"/>
    <property type="molecule type" value="Genomic_DNA"/>
</dbReference>
<evidence type="ECO:0000256" key="1">
    <source>
        <dbReference type="ARBA" id="ARBA00023015"/>
    </source>
</evidence>
<dbReference type="PROSITE" id="PS01081">
    <property type="entry name" value="HTH_TETR_1"/>
    <property type="match status" value="1"/>
</dbReference>
<dbReference type="Pfam" id="PF00440">
    <property type="entry name" value="TetR_N"/>
    <property type="match status" value="1"/>
</dbReference>
<evidence type="ECO:0000256" key="2">
    <source>
        <dbReference type="ARBA" id="ARBA00023125"/>
    </source>
</evidence>
<dbReference type="InterPro" id="IPR050109">
    <property type="entry name" value="HTH-type_TetR-like_transc_reg"/>
</dbReference>
<dbReference type="InterPro" id="IPR009057">
    <property type="entry name" value="Homeodomain-like_sf"/>
</dbReference>
<dbReference type="GO" id="GO:0000976">
    <property type="term" value="F:transcription cis-regulatory region binding"/>
    <property type="evidence" value="ECO:0007669"/>
    <property type="project" value="TreeGrafter"/>
</dbReference>
<name>A0A916Q696_9FIRM</name>
<keyword evidence="7" id="KW-1185">Reference proteome</keyword>
<proteinExistence type="predicted"/>
<dbReference type="Gene3D" id="1.10.10.60">
    <property type="entry name" value="Homeodomain-like"/>
    <property type="match status" value="1"/>
</dbReference>
<evidence type="ECO:0000256" key="4">
    <source>
        <dbReference type="PROSITE-ProRule" id="PRU00335"/>
    </source>
</evidence>
<dbReference type="RefSeq" id="WP_201309579.1">
    <property type="nucleotide sequence ID" value="NZ_BLYI01000003.1"/>
</dbReference>
<gene>
    <name evidence="6" type="ORF">ANBU17_01530</name>
</gene>
<accession>A0A916Q696</accession>
<keyword evidence="3" id="KW-0804">Transcription</keyword>
<comment type="caution">
    <text evidence="6">The sequence shown here is derived from an EMBL/GenBank/DDBJ whole genome shotgun (WGS) entry which is preliminary data.</text>
</comment>
<dbReference type="PANTHER" id="PTHR30055:SF234">
    <property type="entry name" value="HTH-TYPE TRANSCRIPTIONAL REGULATOR BETI"/>
    <property type="match status" value="1"/>
</dbReference>